<keyword evidence="8" id="KW-1185">Reference proteome</keyword>
<dbReference type="EMBL" id="BJVJ01000001">
    <property type="protein sequence ID" value="GEL21062.1"/>
    <property type="molecule type" value="Genomic_DNA"/>
</dbReference>
<dbReference type="InterPro" id="IPR036259">
    <property type="entry name" value="MFS_trans_sf"/>
</dbReference>
<dbReference type="OrthoDB" id="8628659at2"/>
<feature type="transmembrane region" description="Helical" evidence="5">
    <location>
        <begin position="137"/>
        <end position="157"/>
    </location>
</feature>
<feature type="transmembrane region" description="Helical" evidence="5">
    <location>
        <begin position="333"/>
        <end position="355"/>
    </location>
</feature>
<proteinExistence type="predicted"/>
<feature type="transmembrane region" description="Helical" evidence="5">
    <location>
        <begin position="210"/>
        <end position="233"/>
    </location>
</feature>
<evidence type="ECO:0000259" key="6">
    <source>
        <dbReference type="PROSITE" id="PS50850"/>
    </source>
</evidence>
<dbReference type="GO" id="GO:0022857">
    <property type="term" value="F:transmembrane transporter activity"/>
    <property type="evidence" value="ECO:0007669"/>
    <property type="project" value="InterPro"/>
</dbReference>
<feature type="transmembrane region" description="Helical" evidence="5">
    <location>
        <begin position="361"/>
        <end position="381"/>
    </location>
</feature>
<feature type="transmembrane region" description="Helical" evidence="5">
    <location>
        <begin position="41"/>
        <end position="61"/>
    </location>
</feature>
<sequence>MPVRPPFALREGVALSVLALAAGGFAVVGASANAPLIQADLGLSEVGVGAIASVAYLGAMLTARPAGRATDRFGPAVVLATGLLVLAAGVAVVATAPAAVAFYAGIAVAGLGYGIVNPPTNVLANPGRAQRRGLVMSVKQAGVPLGGILAGAVLPALGSVHGWRWAAVVPLATCALAGLLIAARGRVRSSTAGSGAALLRPDLRMRLPHGYGYGFVMAGAQVSIFAFTTVYLVADRGLSVAESGFGVALLLAGGVCGRPLWGWFSDLHPELRLRHLQVVSALGAVAVTLLWVVPAGLLPVALLVVGLCAVGWNGVYVAAIAEAAEPGEVGTTTGASLTLINLGAVACPLLIGFVVSLAGHWSWGWVVCAALNLAGAGIVAASRAAPVAALEPSEET</sequence>
<accession>A0A511D8F1</accession>
<keyword evidence="4 5" id="KW-0472">Membrane</keyword>
<comment type="subcellular location">
    <subcellularLocation>
        <location evidence="1">Cell membrane</location>
        <topology evidence="1">Multi-pass membrane protein</topology>
    </subcellularLocation>
</comment>
<dbReference type="Proteomes" id="UP000321685">
    <property type="component" value="Unassembled WGS sequence"/>
</dbReference>
<dbReference type="PANTHER" id="PTHR23527:SF1">
    <property type="entry name" value="BLL3282 PROTEIN"/>
    <property type="match status" value="1"/>
</dbReference>
<organism evidence="7 8">
    <name type="scientific">Pseudonocardia sulfidoxydans NBRC 16205</name>
    <dbReference type="NCBI Taxonomy" id="1223511"/>
    <lineage>
        <taxon>Bacteria</taxon>
        <taxon>Bacillati</taxon>
        <taxon>Actinomycetota</taxon>
        <taxon>Actinomycetes</taxon>
        <taxon>Pseudonocardiales</taxon>
        <taxon>Pseudonocardiaceae</taxon>
        <taxon>Pseudonocardia</taxon>
    </lineage>
</organism>
<reference evidence="7 8" key="1">
    <citation type="submission" date="2019-07" db="EMBL/GenBank/DDBJ databases">
        <title>Whole genome shotgun sequence of Pseudonocardia sulfidoxydans NBRC 16205.</title>
        <authorList>
            <person name="Hosoyama A."/>
            <person name="Uohara A."/>
            <person name="Ohji S."/>
            <person name="Ichikawa N."/>
        </authorList>
    </citation>
    <scope>NUCLEOTIDE SEQUENCE [LARGE SCALE GENOMIC DNA]</scope>
    <source>
        <strain evidence="7 8">NBRC 16205</strain>
    </source>
</reference>
<feature type="transmembrane region" description="Helical" evidence="5">
    <location>
        <begin position="163"/>
        <end position="183"/>
    </location>
</feature>
<feature type="transmembrane region" description="Helical" evidence="5">
    <location>
        <begin position="73"/>
        <end position="94"/>
    </location>
</feature>
<dbReference type="PROSITE" id="PS50850">
    <property type="entry name" value="MFS"/>
    <property type="match status" value="1"/>
</dbReference>
<keyword evidence="3 5" id="KW-1133">Transmembrane helix</keyword>
<comment type="caution">
    <text evidence="7">The sequence shown here is derived from an EMBL/GenBank/DDBJ whole genome shotgun (WGS) entry which is preliminary data.</text>
</comment>
<feature type="transmembrane region" description="Helical" evidence="5">
    <location>
        <begin position="300"/>
        <end position="321"/>
    </location>
</feature>
<dbReference type="Pfam" id="PF07690">
    <property type="entry name" value="MFS_1"/>
    <property type="match status" value="1"/>
</dbReference>
<evidence type="ECO:0000256" key="3">
    <source>
        <dbReference type="ARBA" id="ARBA00022989"/>
    </source>
</evidence>
<feature type="transmembrane region" description="Helical" evidence="5">
    <location>
        <begin position="100"/>
        <end position="116"/>
    </location>
</feature>
<evidence type="ECO:0000256" key="5">
    <source>
        <dbReference type="SAM" id="Phobius"/>
    </source>
</evidence>
<dbReference type="AlphaFoldDB" id="A0A511D8F1"/>
<dbReference type="InterPro" id="IPR011701">
    <property type="entry name" value="MFS"/>
</dbReference>
<feature type="domain" description="Major facilitator superfamily (MFS) profile" evidence="6">
    <location>
        <begin position="12"/>
        <end position="387"/>
    </location>
</feature>
<evidence type="ECO:0000256" key="1">
    <source>
        <dbReference type="ARBA" id="ARBA00004651"/>
    </source>
</evidence>
<evidence type="ECO:0000256" key="4">
    <source>
        <dbReference type="ARBA" id="ARBA00023136"/>
    </source>
</evidence>
<dbReference type="PANTHER" id="PTHR23527">
    <property type="entry name" value="BLL3282 PROTEIN"/>
    <property type="match status" value="1"/>
</dbReference>
<dbReference type="Gene3D" id="1.20.1250.20">
    <property type="entry name" value="MFS general substrate transporter like domains"/>
    <property type="match status" value="2"/>
</dbReference>
<dbReference type="SUPFAM" id="SSF103473">
    <property type="entry name" value="MFS general substrate transporter"/>
    <property type="match status" value="1"/>
</dbReference>
<gene>
    <name evidence="7" type="ORF">PSU4_00160</name>
</gene>
<dbReference type="InterPro" id="IPR020846">
    <property type="entry name" value="MFS_dom"/>
</dbReference>
<evidence type="ECO:0000256" key="2">
    <source>
        <dbReference type="ARBA" id="ARBA00022692"/>
    </source>
</evidence>
<evidence type="ECO:0000313" key="7">
    <source>
        <dbReference type="EMBL" id="GEL21062.1"/>
    </source>
</evidence>
<dbReference type="GO" id="GO:0005886">
    <property type="term" value="C:plasma membrane"/>
    <property type="evidence" value="ECO:0007669"/>
    <property type="project" value="UniProtKB-SubCell"/>
</dbReference>
<feature type="transmembrane region" description="Helical" evidence="5">
    <location>
        <begin position="245"/>
        <end position="264"/>
    </location>
</feature>
<keyword evidence="2 5" id="KW-0812">Transmembrane</keyword>
<evidence type="ECO:0000313" key="8">
    <source>
        <dbReference type="Proteomes" id="UP000321685"/>
    </source>
</evidence>
<protein>
    <submittedName>
        <fullName evidence="7">MFS transporter</fullName>
    </submittedName>
</protein>
<dbReference type="RefSeq" id="WP_147101237.1">
    <property type="nucleotide sequence ID" value="NZ_BJVJ01000001.1"/>
</dbReference>
<feature type="transmembrane region" description="Helical" evidence="5">
    <location>
        <begin position="276"/>
        <end position="294"/>
    </location>
</feature>
<dbReference type="InterPro" id="IPR052952">
    <property type="entry name" value="MFS-Transporter"/>
</dbReference>
<name>A0A511D8F1_9PSEU</name>